<proteinExistence type="predicted"/>
<reference evidence="2" key="1">
    <citation type="submission" date="2020-06" db="EMBL/GenBank/DDBJ databases">
        <title>Unique genomic features of the anaerobic methanotrophic archaea.</title>
        <authorList>
            <person name="Chadwick G.L."/>
            <person name="Skennerton C.T."/>
            <person name="Laso-Perez R."/>
            <person name="Leu A.O."/>
            <person name="Speth D.R."/>
            <person name="Yu H."/>
            <person name="Morgan-Lang C."/>
            <person name="Hatzenpichler R."/>
            <person name="Goudeau D."/>
            <person name="Malmstrom R."/>
            <person name="Brazelton W.J."/>
            <person name="Woyke T."/>
            <person name="Hallam S.J."/>
            <person name="Tyson G.W."/>
            <person name="Wegener G."/>
            <person name="Boetius A."/>
            <person name="Orphan V."/>
        </authorList>
    </citation>
    <scope>NUCLEOTIDE SEQUENCE</scope>
</reference>
<evidence type="ECO:0000256" key="1">
    <source>
        <dbReference type="SAM" id="Phobius"/>
    </source>
</evidence>
<gene>
    <name evidence="2" type="ORF">GGGHDLIA_00043</name>
</gene>
<dbReference type="EMBL" id="MT631265">
    <property type="protein sequence ID" value="QNO47553.1"/>
    <property type="molecule type" value="Genomic_DNA"/>
</dbReference>
<protein>
    <submittedName>
        <fullName evidence="2">Uncharacterized protein</fullName>
    </submittedName>
</protein>
<evidence type="ECO:0000313" key="2">
    <source>
        <dbReference type="EMBL" id="QNO47553.1"/>
    </source>
</evidence>
<feature type="transmembrane region" description="Helical" evidence="1">
    <location>
        <begin position="12"/>
        <end position="33"/>
    </location>
</feature>
<keyword evidence="1" id="KW-1133">Transmembrane helix</keyword>
<name>A0A7G9YHR9_9EURY</name>
<organism evidence="2">
    <name type="scientific">Candidatus Methanogaster sp. ANME-2c ERB4</name>
    <dbReference type="NCBI Taxonomy" id="2759911"/>
    <lineage>
        <taxon>Archaea</taxon>
        <taxon>Methanobacteriati</taxon>
        <taxon>Methanobacteriota</taxon>
        <taxon>Stenosarchaea group</taxon>
        <taxon>Methanomicrobia</taxon>
        <taxon>Methanosarcinales</taxon>
        <taxon>ANME-2 cluster</taxon>
        <taxon>Candidatus Methanogasteraceae</taxon>
        <taxon>Candidatus Methanogaster</taxon>
    </lineage>
</organism>
<keyword evidence="1" id="KW-0812">Transmembrane</keyword>
<sequence length="91" mass="10285">MKVMGFQNWSMMIIIEGNYSGMLIGRPIVILYFMARKITAEGAEVRRVVNRLCPLRVPLRTLRLNSRFGYSTPHVIGSSCIVKFPIVVLGT</sequence>
<keyword evidence="1" id="KW-0472">Membrane</keyword>
<dbReference type="AlphaFoldDB" id="A0A7G9YHR9"/>
<accession>A0A7G9YHR9</accession>